<keyword evidence="9" id="KW-0375">Hydrogen ion transport</keyword>
<evidence type="ECO:0000313" key="12">
    <source>
        <dbReference type="Proteomes" id="UP000553766"/>
    </source>
</evidence>
<dbReference type="InterPro" id="IPR035921">
    <property type="entry name" value="F/V-ATP_Csub_sf"/>
</dbReference>
<accession>A0A840WSM8</accession>
<dbReference type="GO" id="GO:0008289">
    <property type="term" value="F:lipid binding"/>
    <property type="evidence" value="ECO:0007669"/>
    <property type="project" value="UniProtKB-KW"/>
</dbReference>
<comment type="caution">
    <text evidence="11">The sequence shown here is derived from an EMBL/GenBank/DDBJ whole genome shotgun (WGS) entry which is preliminary data.</text>
</comment>
<evidence type="ECO:0000256" key="9">
    <source>
        <dbReference type="HAMAP-Rule" id="MF_01396"/>
    </source>
</evidence>
<evidence type="ECO:0000256" key="3">
    <source>
        <dbReference type="ARBA" id="ARBA00022547"/>
    </source>
</evidence>
<comment type="similarity">
    <text evidence="2 9">Belongs to the ATPase C chain family.</text>
</comment>
<evidence type="ECO:0000256" key="1">
    <source>
        <dbReference type="ARBA" id="ARBA00004141"/>
    </source>
</evidence>
<comment type="function">
    <text evidence="9">Key component of the F(0) channel; it plays a direct role in translocation across the membrane. A homomeric c-ring of between 10-14 subunits forms the central stalk rotor element with the F(1) delta and epsilon subunits.</text>
</comment>
<protein>
    <recommendedName>
        <fullName evidence="9">ATP synthase subunit c</fullName>
    </recommendedName>
    <alternativeName>
        <fullName evidence="9">ATP synthase F(0) sector subunit c</fullName>
    </alternativeName>
    <alternativeName>
        <fullName evidence="9">F-type ATPase subunit c</fullName>
        <shortName evidence="9">F-ATPase subunit c</shortName>
    </alternativeName>
    <alternativeName>
        <fullName evidence="9">Lipid-binding protein</fullName>
    </alternativeName>
</protein>
<dbReference type="GO" id="GO:0045259">
    <property type="term" value="C:proton-transporting ATP synthase complex"/>
    <property type="evidence" value="ECO:0007669"/>
    <property type="project" value="UniProtKB-KW"/>
</dbReference>
<dbReference type="PANTHER" id="PTHR10031">
    <property type="entry name" value="ATP SYNTHASE LIPID-BINDING PROTEIN, MITOCHONDRIAL"/>
    <property type="match status" value="1"/>
</dbReference>
<evidence type="ECO:0000256" key="4">
    <source>
        <dbReference type="ARBA" id="ARBA00022692"/>
    </source>
</evidence>
<evidence type="ECO:0000256" key="8">
    <source>
        <dbReference type="ARBA" id="ARBA00023310"/>
    </source>
</evidence>
<keyword evidence="3 9" id="KW-0138">CF(0)</keyword>
<keyword evidence="4 9" id="KW-0812">Transmembrane</keyword>
<dbReference type="HAMAP" id="MF_01396">
    <property type="entry name" value="ATP_synth_c_bact"/>
    <property type="match status" value="1"/>
</dbReference>
<reference evidence="11 12" key="1">
    <citation type="submission" date="2020-08" db="EMBL/GenBank/DDBJ databases">
        <title>Genomic Encyclopedia of Type Strains, Phase IV (KMG-IV): sequencing the most valuable type-strain genomes for metagenomic binning, comparative biology and taxonomic classification.</title>
        <authorList>
            <person name="Goeker M."/>
        </authorList>
    </citation>
    <scope>NUCLEOTIDE SEQUENCE [LARGE SCALE GENOMIC DNA]</scope>
    <source>
        <strain evidence="11 12">DSM 103377</strain>
    </source>
</reference>
<keyword evidence="8 9" id="KW-0066">ATP synthesis</keyword>
<dbReference type="GO" id="GO:0005886">
    <property type="term" value="C:plasma membrane"/>
    <property type="evidence" value="ECO:0007669"/>
    <property type="project" value="UniProtKB-SubCell"/>
</dbReference>
<dbReference type="NCBIfam" id="NF005733">
    <property type="entry name" value="PRK07558.1"/>
    <property type="match status" value="1"/>
</dbReference>
<dbReference type="InterPro" id="IPR002379">
    <property type="entry name" value="ATPase_proteolipid_c-like_dom"/>
</dbReference>
<dbReference type="RefSeq" id="WP_184012972.1">
    <property type="nucleotide sequence ID" value="NZ_JACIJS010000011.1"/>
</dbReference>
<evidence type="ECO:0000256" key="7">
    <source>
        <dbReference type="ARBA" id="ARBA00023136"/>
    </source>
</evidence>
<dbReference type="AlphaFoldDB" id="A0A840WSM8"/>
<comment type="function">
    <text evidence="9">F(1)F(0) ATP synthase produces ATP from ADP in the presence of a proton or sodium gradient. F-type ATPases consist of two structural domains, F(1) containing the extramembraneous catalytic core and F(0) containing the membrane proton channel, linked together by a central stalk and a peripheral stalk. During catalysis, ATP synthesis in the catalytic domain of F(1) is coupled via a rotary mechanism of the central stalk subunits to proton translocation.</text>
</comment>
<evidence type="ECO:0000256" key="6">
    <source>
        <dbReference type="ARBA" id="ARBA00023121"/>
    </source>
</evidence>
<keyword evidence="6 9" id="KW-0446">Lipid-binding</keyword>
<dbReference type="Gene3D" id="1.20.20.10">
    <property type="entry name" value="F1F0 ATP synthase subunit C"/>
    <property type="match status" value="1"/>
</dbReference>
<dbReference type="SUPFAM" id="SSF81333">
    <property type="entry name" value="F1F0 ATP synthase subunit C"/>
    <property type="match status" value="1"/>
</dbReference>
<comment type="subcellular location">
    <subcellularLocation>
        <location evidence="9">Cell membrane</location>
        <topology evidence="9">Multi-pass membrane protein</topology>
    </subcellularLocation>
    <subcellularLocation>
        <location evidence="1">Membrane</location>
        <topology evidence="1">Multi-pass membrane protein</topology>
    </subcellularLocation>
</comment>
<sequence>MEGDIAELGKFIGAGLACMGMGGAGIGVGHVAGNFLAGALRNPAAAQEQTATLFIGIAFAEALGIFSFLVALLLMFAV</sequence>
<proteinExistence type="inferred from homology"/>
<evidence type="ECO:0000259" key="10">
    <source>
        <dbReference type="Pfam" id="PF00137"/>
    </source>
</evidence>
<evidence type="ECO:0000313" key="11">
    <source>
        <dbReference type="EMBL" id="MBB5517013.1"/>
    </source>
</evidence>
<dbReference type="PRINTS" id="PR00124">
    <property type="entry name" value="ATPASEC"/>
</dbReference>
<keyword evidence="7 9" id="KW-0472">Membrane</keyword>
<dbReference type="Pfam" id="PF00137">
    <property type="entry name" value="ATP-synt_C"/>
    <property type="match status" value="1"/>
</dbReference>
<dbReference type="Proteomes" id="UP000553766">
    <property type="component" value="Unassembled WGS sequence"/>
</dbReference>
<dbReference type="GO" id="GO:0033177">
    <property type="term" value="C:proton-transporting two-sector ATPase complex, proton-transporting domain"/>
    <property type="evidence" value="ECO:0007669"/>
    <property type="project" value="InterPro"/>
</dbReference>
<dbReference type="PANTHER" id="PTHR10031:SF0">
    <property type="entry name" value="ATPASE PROTEIN 9"/>
    <property type="match status" value="1"/>
</dbReference>
<dbReference type="InterPro" id="IPR000454">
    <property type="entry name" value="ATP_synth_F0_csu"/>
</dbReference>
<keyword evidence="9" id="KW-1003">Cell membrane</keyword>
<keyword evidence="9" id="KW-0813">Transport</keyword>
<keyword evidence="5 9" id="KW-1133">Transmembrane helix</keyword>
<evidence type="ECO:0000256" key="5">
    <source>
        <dbReference type="ARBA" id="ARBA00022989"/>
    </source>
</evidence>
<feature type="domain" description="V-ATPase proteolipid subunit C-like" evidence="10">
    <location>
        <begin position="12"/>
        <end position="74"/>
    </location>
</feature>
<keyword evidence="9" id="KW-0406">Ion transport</keyword>
<evidence type="ECO:0000256" key="2">
    <source>
        <dbReference type="ARBA" id="ARBA00006704"/>
    </source>
</evidence>
<gene>
    <name evidence="9" type="primary">atpE</name>
    <name evidence="11" type="ORF">FHS89_003057</name>
</gene>
<feature type="site" description="Reversibly protonated during proton transport" evidence="9">
    <location>
        <position position="61"/>
    </location>
</feature>
<feature type="transmembrane region" description="Helical" evidence="9">
    <location>
        <begin position="53"/>
        <end position="77"/>
    </location>
</feature>
<organism evidence="11 12">
    <name type="scientific">Rubricella aquisinus</name>
    <dbReference type="NCBI Taxonomy" id="2028108"/>
    <lineage>
        <taxon>Bacteria</taxon>
        <taxon>Pseudomonadati</taxon>
        <taxon>Pseudomonadota</taxon>
        <taxon>Alphaproteobacteria</taxon>
        <taxon>Rhodobacterales</taxon>
        <taxon>Paracoccaceae</taxon>
        <taxon>Rubricella</taxon>
    </lineage>
</organism>
<dbReference type="InterPro" id="IPR038662">
    <property type="entry name" value="ATP_synth_F0_csu_sf"/>
</dbReference>
<name>A0A840WSM8_9RHOB</name>
<keyword evidence="12" id="KW-1185">Reference proteome</keyword>
<feature type="transmembrane region" description="Helical" evidence="9">
    <location>
        <begin position="12"/>
        <end position="33"/>
    </location>
</feature>
<dbReference type="GO" id="GO:0046933">
    <property type="term" value="F:proton-transporting ATP synthase activity, rotational mechanism"/>
    <property type="evidence" value="ECO:0007669"/>
    <property type="project" value="UniProtKB-UniRule"/>
</dbReference>
<dbReference type="EMBL" id="JACIJS010000011">
    <property type="protein sequence ID" value="MBB5517013.1"/>
    <property type="molecule type" value="Genomic_DNA"/>
</dbReference>